<dbReference type="GO" id="GO:0015035">
    <property type="term" value="F:protein-disulfide reductase activity"/>
    <property type="evidence" value="ECO:0007669"/>
    <property type="project" value="InterPro"/>
</dbReference>
<comment type="subcellular location">
    <subcellularLocation>
        <location evidence="1">Cell membrane</location>
        <topology evidence="1">Multi-pass membrane protein</topology>
    </subcellularLocation>
</comment>
<organism evidence="7 8">
    <name type="scientific">Igneacidithiobacillus copahuensis</name>
    <dbReference type="NCBI Taxonomy" id="2724909"/>
    <lineage>
        <taxon>Bacteria</taxon>
        <taxon>Pseudomonadati</taxon>
        <taxon>Pseudomonadota</taxon>
        <taxon>Acidithiobacillia</taxon>
        <taxon>Acidithiobacillales</taxon>
        <taxon>Acidithiobacillaceae</taxon>
        <taxon>Igneacidithiobacillus</taxon>
    </lineage>
</organism>
<dbReference type="EMBL" id="JAAXYO010000016">
    <property type="protein sequence ID" value="MBU2786780.1"/>
    <property type="molecule type" value="Genomic_DNA"/>
</dbReference>
<dbReference type="InterPro" id="IPR003752">
    <property type="entry name" value="DiS_bond_form_DsbB/BdbC"/>
</dbReference>
<feature type="transmembrane region" description="Helical" evidence="6">
    <location>
        <begin position="68"/>
        <end position="87"/>
    </location>
</feature>
<dbReference type="GO" id="GO:0006457">
    <property type="term" value="P:protein folding"/>
    <property type="evidence" value="ECO:0007669"/>
    <property type="project" value="InterPro"/>
</dbReference>
<evidence type="ECO:0000256" key="5">
    <source>
        <dbReference type="ARBA" id="ARBA00023136"/>
    </source>
</evidence>
<keyword evidence="5 6" id="KW-0472">Membrane</keyword>
<dbReference type="PANTHER" id="PTHR36570:SF3">
    <property type="entry name" value="DISULFIDE BOND FORMATION PROTEIN B"/>
    <property type="match status" value="1"/>
</dbReference>
<keyword evidence="4 6" id="KW-1133">Transmembrane helix</keyword>
<evidence type="ECO:0000256" key="6">
    <source>
        <dbReference type="SAM" id="Phobius"/>
    </source>
</evidence>
<keyword evidence="2" id="KW-1003">Cell membrane</keyword>
<reference evidence="7" key="1">
    <citation type="journal article" date="2021" name="ISME J.">
        <title>Genomic evolution of the class Acidithiobacillia: deep-branching Proteobacteria living in extreme acidic conditions.</title>
        <authorList>
            <person name="Moya-Beltran A."/>
            <person name="Beard S."/>
            <person name="Rojas-Villalobos C."/>
            <person name="Issotta F."/>
            <person name="Gallardo Y."/>
            <person name="Ulloa R."/>
            <person name="Giaveno A."/>
            <person name="Degli Esposti M."/>
            <person name="Johnson D.B."/>
            <person name="Quatrini R."/>
        </authorList>
    </citation>
    <scope>NUCLEOTIDE SEQUENCE</scope>
    <source>
        <strain evidence="7">VAN18-1</strain>
    </source>
</reference>
<dbReference type="GO" id="GO:0005886">
    <property type="term" value="C:plasma membrane"/>
    <property type="evidence" value="ECO:0007669"/>
    <property type="project" value="UniProtKB-SubCell"/>
</dbReference>
<dbReference type="InterPro" id="IPR050183">
    <property type="entry name" value="DsbB"/>
</dbReference>
<evidence type="ECO:0000313" key="8">
    <source>
        <dbReference type="Proteomes" id="UP001197378"/>
    </source>
</evidence>
<dbReference type="Pfam" id="PF02600">
    <property type="entry name" value="DsbB"/>
    <property type="match status" value="1"/>
</dbReference>
<proteinExistence type="predicted"/>
<feature type="transmembrane region" description="Helical" evidence="6">
    <location>
        <begin position="146"/>
        <end position="166"/>
    </location>
</feature>
<accession>A0AAE2YMP5</accession>
<evidence type="ECO:0000256" key="1">
    <source>
        <dbReference type="ARBA" id="ARBA00004651"/>
    </source>
</evidence>
<dbReference type="PANTHER" id="PTHR36570">
    <property type="entry name" value="DISULFIDE BOND FORMATION PROTEIN B"/>
    <property type="match status" value="1"/>
</dbReference>
<name>A0AAE2YMP5_9PROT</name>
<keyword evidence="8" id="KW-1185">Reference proteome</keyword>
<dbReference type="InterPro" id="IPR023380">
    <property type="entry name" value="DsbB-like_sf"/>
</dbReference>
<protein>
    <submittedName>
        <fullName evidence="7">Disulfide bond formation protein B</fullName>
    </submittedName>
</protein>
<keyword evidence="3 6" id="KW-0812">Transmembrane</keyword>
<comment type="caution">
    <text evidence="7">The sequence shown here is derived from an EMBL/GenBank/DDBJ whole genome shotgun (WGS) entry which is preliminary data.</text>
</comment>
<dbReference type="Gene3D" id="1.20.1550.10">
    <property type="entry name" value="DsbB-like"/>
    <property type="match status" value="1"/>
</dbReference>
<evidence type="ECO:0000256" key="4">
    <source>
        <dbReference type="ARBA" id="ARBA00022989"/>
    </source>
</evidence>
<gene>
    <name evidence="7" type="ORF">HFQ13_00880</name>
</gene>
<sequence>MAADHRRTLSLALASLALLLGLAALGTVLYLQFAGDIQPCSLCIYQRVADLAMLLAISIGFFAGRRWLWSLAALAALGGAVLAGWQWHLANSATRKVHACAAIQLLPQENFASGSFAGTLAGALAGQGSCAIAGQQRFWNLPITHWSVTVFLLCALCLLLAIFFSARRR</sequence>
<dbReference type="Proteomes" id="UP001197378">
    <property type="component" value="Unassembled WGS sequence"/>
</dbReference>
<evidence type="ECO:0000313" key="7">
    <source>
        <dbReference type="EMBL" id="MBU2786780.1"/>
    </source>
</evidence>
<dbReference type="RefSeq" id="WP_215872909.1">
    <property type="nucleotide sequence ID" value="NZ_JAAXYO010000016.1"/>
</dbReference>
<dbReference type="AlphaFoldDB" id="A0AAE2YMP5"/>
<feature type="transmembrane region" description="Helical" evidence="6">
    <location>
        <begin position="44"/>
        <end position="63"/>
    </location>
</feature>
<evidence type="ECO:0000256" key="3">
    <source>
        <dbReference type="ARBA" id="ARBA00022692"/>
    </source>
</evidence>
<dbReference type="SUPFAM" id="SSF158442">
    <property type="entry name" value="DsbB-like"/>
    <property type="match status" value="1"/>
</dbReference>
<evidence type="ECO:0000256" key="2">
    <source>
        <dbReference type="ARBA" id="ARBA00022475"/>
    </source>
</evidence>